<dbReference type="FunFam" id="1.10.150.20:FF:000013">
    <property type="entry name" value="U5 small nuclear ribonucleoprotein kDa helicase"/>
    <property type="match status" value="1"/>
</dbReference>
<name>A0A8S1H9W4_9PELO</name>
<accession>A0A8S1H9W4</accession>
<dbReference type="GO" id="GO:0003723">
    <property type="term" value="F:RNA binding"/>
    <property type="evidence" value="ECO:0007669"/>
    <property type="project" value="TreeGrafter"/>
</dbReference>
<dbReference type="SUPFAM" id="SSF81296">
    <property type="entry name" value="E set domains"/>
    <property type="match status" value="1"/>
</dbReference>
<evidence type="ECO:0000256" key="3">
    <source>
        <dbReference type="ARBA" id="ARBA00022692"/>
    </source>
</evidence>
<keyword evidence="7" id="KW-0143">Chaperone</keyword>
<keyword evidence="4" id="KW-0256">Endoplasmic reticulum</keyword>
<dbReference type="GO" id="GO:0005783">
    <property type="term" value="C:endoplasmic reticulum"/>
    <property type="evidence" value="ECO:0007669"/>
    <property type="project" value="UniProtKB-SubCell"/>
</dbReference>
<dbReference type="GO" id="GO:0003724">
    <property type="term" value="F:RNA helicase activity"/>
    <property type="evidence" value="ECO:0007669"/>
    <property type="project" value="TreeGrafter"/>
</dbReference>
<dbReference type="EMBL" id="CAJGYM010000021">
    <property type="protein sequence ID" value="CAD6191491.1"/>
    <property type="molecule type" value="Genomic_DNA"/>
</dbReference>
<dbReference type="AlphaFoldDB" id="A0A8S1H9W4"/>
<dbReference type="InterPro" id="IPR035892">
    <property type="entry name" value="C2_domain_sf"/>
</dbReference>
<dbReference type="PANTHER" id="PTHR24075:SF5">
    <property type="entry name" value="U5 SMALL NUCLEAR RIBONUCLEOPROTEIN 200 KDA HELICASE"/>
    <property type="match status" value="1"/>
</dbReference>
<dbReference type="SUPFAM" id="SSF158702">
    <property type="entry name" value="Sec63 N-terminal domain-like"/>
    <property type="match status" value="1"/>
</dbReference>
<dbReference type="Gene3D" id="2.60.40.150">
    <property type="entry name" value="C2 domain"/>
    <property type="match status" value="1"/>
</dbReference>
<evidence type="ECO:0000256" key="4">
    <source>
        <dbReference type="ARBA" id="ARBA00022824"/>
    </source>
</evidence>
<feature type="compositionally biased region" description="Basic and acidic residues" evidence="8">
    <location>
        <begin position="253"/>
        <end position="266"/>
    </location>
</feature>
<dbReference type="PANTHER" id="PTHR24075">
    <property type="entry name" value="SEC63 DOMAIN-CONTAINING"/>
    <property type="match status" value="1"/>
</dbReference>
<comment type="caution">
    <text evidence="10">The sequence shown here is derived from an EMBL/GenBank/DDBJ whole genome shotgun (WGS) entry which is preliminary data.</text>
</comment>
<dbReference type="GO" id="GO:0005681">
    <property type="term" value="C:spliceosomal complex"/>
    <property type="evidence" value="ECO:0007669"/>
    <property type="project" value="TreeGrafter"/>
</dbReference>
<proteinExistence type="predicted"/>
<protein>
    <recommendedName>
        <fullName evidence="9">SEC63 domain-containing protein</fullName>
    </recommendedName>
</protein>
<dbReference type="Pfam" id="PF02889">
    <property type="entry name" value="Sec63"/>
    <property type="match status" value="1"/>
</dbReference>
<dbReference type="InterPro" id="IPR014756">
    <property type="entry name" value="Ig_E-set"/>
</dbReference>
<dbReference type="OrthoDB" id="5575at2759"/>
<keyword evidence="11" id="KW-1185">Reference proteome</keyword>
<evidence type="ECO:0000313" key="10">
    <source>
        <dbReference type="EMBL" id="CAD6191491.1"/>
    </source>
</evidence>
<evidence type="ECO:0000256" key="1">
    <source>
        <dbReference type="ARBA" id="ARBA00004141"/>
    </source>
</evidence>
<dbReference type="GO" id="GO:0016020">
    <property type="term" value="C:membrane"/>
    <property type="evidence" value="ECO:0007669"/>
    <property type="project" value="UniProtKB-SubCell"/>
</dbReference>
<feature type="domain" description="SEC63" evidence="9">
    <location>
        <begin position="17"/>
        <end position="240"/>
    </location>
</feature>
<evidence type="ECO:0000256" key="6">
    <source>
        <dbReference type="ARBA" id="ARBA00023136"/>
    </source>
</evidence>
<sequence>MARRITSTASRWRGVVASGLRGGTYDAVAQDLQSSDILATGHYKGNGWLSPAINAMELSQMITQAMYSNEPYLKQLPHSNAALLERAKEKKVESVFDLLELENDDRMEILGMEGGTLADVAKFCNNYPSIEVEHEMDKDVVSTSETVVVSVSMERENDIDGMAPPVIAPLFPQKRKEEGWWLVIGDPSSNSLFSIKRLVINEKAAMQLDFAAPSAGKHTYKLYFISDSYLGADQEFELAFKVEESGRHRKRKHDGDERDEKDEKNVAEFTSPRFEKDHWSGAKEDDWLVSQSIARISARGAARAVKGWILTPTTFDSDRVSGSKPPSEYDVVRHPSRHITRPETLPISPLISSPSVLGTLQI</sequence>
<keyword evidence="3" id="KW-0812">Transmembrane</keyword>
<dbReference type="SMART" id="SM00973">
    <property type="entry name" value="Sec63"/>
    <property type="match status" value="1"/>
</dbReference>
<dbReference type="GO" id="GO:0000388">
    <property type="term" value="P:spliceosome conformational change to release U4 (or U4atac) and U1 (or U11)"/>
    <property type="evidence" value="ECO:0007669"/>
    <property type="project" value="TreeGrafter"/>
</dbReference>
<feature type="region of interest" description="Disordered" evidence="8">
    <location>
        <begin position="247"/>
        <end position="269"/>
    </location>
</feature>
<keyword evidence="5" id="KW-1133">Transmembrane helix</keyword>
<comment type="subcellular location">
    <subcellularLocation>
        <location evidence="2">Endoplasmic reticulum</location>
    </subcellularLocation>
    <subcellularLocation>
        <location evidence="1">Membrane</location>
        <topology evidence="1">Multi-pass membrane protein</topology>
    </subcellularLocation>
</comment>
<reference evidence="10" key="1">
    <citation type="submission" date="2020-10" db="EMBL/GenBank/DDBJ databases">
        <authorList>
            <person name="Kikuchi T."/>
        </authorList>
    </citation>
    <scope>NUCLEOTIDE SEQUENCE</scope>
    <source>
        <strain evidence="10">NKZ352</strain>
    </source>
</reference>
<keyword evidence="6" id="KW-0472">Membrane</keyword>
<evidence type="ECO:0000256" key="7">
    <source>
        <dbReference type="ARBA" id="ARBA00023186"/>
    </source>
</evidence>
<organism evidence="10 11">
    <name type="scientific">Caenorhabditis auriculariae</name>
    <dbReference type="NCBI Taxonomy" id="2777116"/>
    <lineage>
        <taxon>Eukaryota</taxon>
        <taxon>Metazoa</taxon>
        <taxon>Ecdysozoa</taxon>
        <taxon>Nematoda</taxon>
        <taxon>Chromadorea</taxon>
        <taxon>Rhabditida</taxon>
        <taxon>Rhabditina</taxon>
        <taxon>Rhabditomorpha</taxon>
        <taxon>Rhabditoidea</taxon>
        <taxon>Rhabditidae</taxon>
        <taxon>Peloderinae</taxon>
        <taxon>Caenorhabditis</taxon>
    </lineage>
</organism>
<evidence type="ECO:0000256" key="2">
    <source>
        <dbReference type="ARBA" id="ARBA00004240"/>
    </source>
</evidence>
<gene>
    <name evidence="10" type="ORF">CAUJ_LOCUS7410</name>
</gene>
<evidence type="ECO:0000256" key="8">
    <source>
        <dbReference type="SAM" id="MobiDB-lite"/>
    </source>
</evidence>
<evidence type="ECO:0000259" key="9">
    <source>
        <dbReference type="SMART" id="SM00973"/>
    </source>
</evidence>
<evidence type="ECO:0000256" key="5">
    <source>
        <dbReference type="ARBA" id="ARBA00022989"/>
    </source>
</evidence>
<dbReference type="Gene3D" id="1.10.150.20">
    <property type="entry name" value="5' to 3' exonuclease, C-terminal subdomain"/>
    <property type="match status" value="1"/>
</dbReference>
<evidence type="ECO:0000313" key="11">
    <source>
        <dbReference type="Proteomes" id="UP000835052"/>
    </source>
</evidence>
<dbReference type="Proteomes" id="UP000835052">
    <property type="component" value="Unassembled WGS sequence"/>
</dbReference>
<dbReference type="FunFam" id="2.60.40.150:FF:000133">
    <property type="entry name" value="Pre-mRNA splicing helicase, putative"/>
    <property type="match status" value="1"/>
</dbReference>
<dbReference type="InterPro" id="IPR004179">
    <property type="entry name" value="Sec63-dom"/>
</dbReference>